<evidence type="ECO:0000313" key="6">
    <source>
        <dbReference type="Proteomes" id="UP000653692"/>
    </source>
</evidence>
<dbReference type="Gene3D" id="3.90.1150.10">
    <property type="entry name" value="Aspartate Aminotransferase, domain 1"/>
    <property type="match status" value="1"/>
</dbReference>
<dbReference type="AlphaFoldDB" id="A0A832ZLZ9"/>
<evidence type="ECO:0000256" key="4">
    <source>
        <dbReference type="ARBA" id="ARBA00022898"/>
    </source>
</evidence>
<dbReference type="PANTHER" id="PTHR21152">
    <property type="entry name" value="AMINOTRANSFERASE CLASS V"/>
    <property type="match status" value="1"/>
</dbReference>
<name>A0A832ZLZ9_9EURY</name>
<organism evidence="5 6">
    <name type="scientific">Thermococcus paralvinellae</name>
    <dbReference type="NCBI Taxonomy" id="582419"/>
    <lineage>
        <taxon>Archaea</taxon>
        <taxon>Methanobacteriati</taxon>
        <taxon>Methanobacteriota</taxon>
        <taxon>Thermococci</taxon>
        <taxon>Thermococcales</taxon>
        <taxon>Thermococcaceae</taxon>
        <taxon>Thermococcus</taxon>
    </lineage>
</organism>
<comment type="caution">
    <text evidence="5">The sequence shown here is derived from an EMBL/GenBank/DDBJ whole genome shotgun (WGS) entry which is preliminary data.</text>
</comment>
<dbReference type="GO" id="GO:0019265">
    <property type="term" value="P:glycine biosynthetic process, by transamination of glyoxylate"/>
    <property type="evidence" value="ECO:0007669"/>
    <property type="project" value="TreeGrafter"/>
</dbReference>
<dbReference type="InterPro" id="IPR015424">
    <property type="entry name" value="PyrdxlP-dep_Trfase"/>
</dbReference>
<comment type="cofactor">
    <cofactor evidence="1">
        <name>pyridoxal 5'-phosphate</name>
        <dbReference type="ChEBI" id="CHEBI:597326"/>
    </cofactor>
</comment>
<dbReference type="GO" id="GO:0008453">
    <property type="term" value="F:alanine-glyoxylate transaminase activity"/>
    <property type="evidence" value="ECO:0007669"/>
    <property type="project" value="TreeGrafter"/>
</dbReference>
<sequence>IGLEILAEQGYESPTITAVLTPEGIKGDEVYNAMRERGFEIAKGYGEGIKEKTFRIGHMGYMTFEDIEEMLQNLKEVIEELKKA</sequence>
<accession>A0A832ZLZ9</accession>
<evidence type="ECO:0000256" key="1">
    <source>
        <dbReference type="ARBA" id="ARBA00001933"/>
    </source>
</evidence>
<evidence type="ECO:0000313" key="5">
    <source>
        <dbReference type="EMBL" id="HIP88988.1"/>
    </source>
</evidence>
<gene>
    <name evidence="5" type="ORF">EYH24_03330</name>
</gene>
<proteinExistence type="predicted"/>
<dbReference type="EMBL" id="DQUR01000111">
    <property type="protein sequence ID" value="HIP88988.1"/>
    <property type="molecule type" value="Genomic_DNA"/>
</dbReference>
<feature type="non-terminal residue" evidence="5">
    <location>
        <position position="1"/>
    </location>
</feature>
<evidence type="ECO:0000256" key="3">
    <source>
        <dbReference type="ARBA" id="ARBA00022679"/>
    </source>
</evidence>
<dbReference type="PANTHER" id="PTHR21152:SF24">
    <property type="entry name" value="ALANINE--GLYOXYLATE AMINOTRANSFERASE 1"/>
    <property type="match status" value="1"/>
</dbReference>
<keyword evidence="2 5" id="KW-0032">Aminotransferase</keyword>
<protein>
    <submittedName>
        <fullName evidence="5">Aspartate aminotransferase</fullName>
    </submittedName>
</protein>
<dbReference type="SUPFAM" id="SSF53383">
    <property type="entry name" value="PLP-dependent transferases"/>
    <property type="match status" value="1"/>
</dbReference>
<dbReference type="InterPro" id="IPR015422">
    <property type="entry name" value="PyrdxlP-dep_Trfase_small"/>
</dbReference>
<dbReference type="Proteomes" id="UP000653692">
    <property type="component" value="Unassembled WGS sequence"/>
</dbReference>
<keyword evidence="3 5" id="KW-0808">Transferase</keyword>
<evidence type="ECO:0000256" key="2">
    <source>
        <dbReference type="ARBA" id="ARBA00022576"/>
    </source>
</evidence>
<keyword evidence="4" id="KW-0663">Pyridoxal phosphate</keyword>
<dbReference type="GO" id="GO:0004760">
    <property type="term" value="F:L-serine-pyruvate transaminase activity"/>
    <property type="evidence" value="ECO:0007669"/>
    <property type="project" value="TreeGrafter"/>
</dbReference>
<reference evidence="5" key="1">
    <citation type="journal article" date="2020" name="ISME J.">
        <title>Gammaproteobacteria mediating utilization of methyl-, sulfur- and petroleum organic compounds in deep ocean hydrothermal plumes.</title>
        <authorList>
            <person name="Zhou Z."/>
            <person name="Liu Y."/>
            <person name="Pan J."/>
            <person name="Cron B.R."/>
            <person name="Toner B.M."/>
            <person name="Anantharaman K."/>
            <person name="Breier J.A."/>
            <person name="Dick G.J."/>
            <person name="Li M."/>
        </authorList>
    </citation>
    <scope>NUCLEOTIDE SEQUENCE</scope>
    <source>
        <strain evidence="5">SZUA-1476</strain>
    </source>
</reference>